<dbReference type="EC" id="3.1.1.96" evidence="2"/>
<dbReference type="NCBIfam" id="TIGR00256">
    <property type="entry name" value="D-aminoacyl-tRNA deacylase"/>
    <property type="match status" value="1"/>
</dbReference>
<dbReference type="Gene3D" id="3.50.80.10">
    <property type="entry name" value="D-tyrosyl-tRNA(Tyr) deacylase"/>
    <property type="match status" value="1"/>
</dbReference>
<dbReference type="PANTHER" id="PTHR10472:SF5">
    <property type="entry name" value="D-AMINOACYL-TRNA DEACYLASE 1"/>
    <property type="match status" value="1"/>
</dbReference>
<dbReference type="CDD" id="cd00563">
    <property type="entry name" value="Dtyr_deacylase"/>
    <property type="match status" value="1"/>
</dbReference>
<dbReference type="Pfam" id="PF02580">
    <property type="entry name" value="Tyr_Deacylase"/>
    <property type="match status" value="1"/>
</dbReference>
<evidence type="ECO:0000256" key="2">
    <source>
        <dbReference type="HAMAP-Rule" id="MF_00518"/>
    </source>
</evidence>
<dbReference type="EMBL" id="JBHFNS010000019">
    <property type="protein sequence ID" value="MFB2934657.1"/>
    <property type="molecule type" value="Genomic_DNA"/>
</dbReference>
<feature type="short sequence motif" description="Gly-cisPro motif, important for rejection of L-amino acids" evidence="2">
    <location>
        <begin position="139"/>
        <end position="140"/>
    </location>
</feature>
<dbReference type="SUPFAM" id="SSF69500">
    <property type="entry name" value="DTD-like"/>
    <property type="match status" value="1"/>
</dbReference>
<comment type="domain">
    <text evidence="2">A Gly-cisPro motif from one monomer fits into the active site of the other monomer to allow specific chiral rejection of L-amino acids.</text>
</comment>
<keyword evidence="2" id="KW-0694">RNA-binding</keyword>
<dbReference type="GO" id="GO:0051499">
    <property type="term" value="F:D-aminoacyl-tRNA deacylase activity"/>
    <property type="evidence" value="ECO:0007669"/>
    <property type="project" value="UniProtKB-EC"/>
</dbReference>
<protein>
    <recommendedName>
        <fullName evidence="2">D-aminoacyl-tRNA deacylase</fullName>
        <shortName evidence="2">DTD</shortName>
        <ecNumber evidence="2">3.1.1.96</ecNumber>
    </recommendedName>
    <alternativeName>
        <fullName evidence="2">Gly-tRNA(Ala) deacylase</fullName>
        <ecNumber evidence="2">3.1.1.-</ecNumber>
    </alternativeName>
</protein>
<dbReference type="InterPro" id="IPR003732">
    <property type="entry name" value="Daa-tRNA_deacyls_DTD"/>
</dbReference>
<evidence type="ECO:0000256" key="1">
    <source>
        <dbReference type="ARBA" id="ARBA00009673"/>
    </source>
</evidence>
<name>A0ABV4Y775_9CYAN</name>
<dbReference type="PANTHER" id="PTHR10472">
    <property type="entry name" value="D-TYROSYL-TRNA TYR DEACYLASE"/>
    <property type="match status" value="1"/>
</dbReference>
<dbReference type="HAMAP" id="MF_00518">
    <property type="entry name" value="Deacylase_Dtd"/>
    <property type="match status" value="1"/>
</dbReference>
<dbReference type="RefSeq" id="WP_413256183.1">
    <property type="nucleotide sequence ID" value="NZ_JBHFNS010000019.1"/>
</dbReference>
<comment type="similarity">
    <text evidence="1 2">Belongs to the DTD family.</text>
</comment>
<keyword evidence="2 3" id="KW-0378">Hydrolase</keyword>
<comment type="function">
    <text evidence="2">An aminoacyl-tRNA editing enzyme that deacylates mischarged D-aminoacyl-tRNAs. Also deacylates mischarged glycyl-tRNA(Ala), protecting cells against glycine mischarging by AlaRS. Acts via tRNA-based rather than protein-based catalysis; rejects L-amino acids rather than detecting D-amino acids in the active site. By recycling D-aminoacyl-tRNA to D-amino acids and free tRNA molecules, this enzyme counteracts the toxicity associated with the formation of D-aminoacyl-tRNA entities in vivo and helps enforce protein L-homochirality.</text>
</comment>
<keyword evidence="4" id="KW-1185">Reference proteome</keyword>
<dbReference type="EC" id="3.1.1.-" evidence="2"/>
<comment type="catalytic activity">
    <reaction evidence="2">
        <text>a D-aminoacyl-tRNA + H2O = a tRNA + a D-alpha-amino acid + H(+)</text>
        <dbReference type="Rhea" id="RHEA:13953"/>
        <dbReference type="Rhea" id="RHEA-COMP:10123"/>
        <dbReference type="Rhea" id="RHEA-COMP:10124"/>
        <dbReference type="ChEBI" id="CHEBI:15377"/>
        <dbReference type="ChEBI" id="CHEBI:15378"/>
        <dbReference type="ChEBI" id="CHEBI:59871"/>
        <dbReference type="ChEBI" id="CHEBI:78442"/>
        <dbReference type="ChEBI" id="CHEBI:79333"/>
        <dbReference type="EC" id="3.1.1.96"/>
    </reaction>
</comment>
<keyword evidence="2" id="KW-0820">tRNA-binding</keyword>
<comment type="subcellular location">
    <subcellularLocation>
        <location evidence="2">Cytoplasm</location>
    </subcellularLocation>
</comment>
<keyword evidence="2" id="KW-0963">Cytoplasm</keyword>
<accession>A0ABV4Y775</accession>
<gene>
    <name evidence="2 3" type="primary">dtd</name>
    <name evidence="3" type="ORF">ACE1B6_05215</name>
</gene>
<proteinExistence type="inferred from homology"/>
<organism evidence="3 4">
    <name type="scientific">Floridaenema fluviatile BLCC-F154</name>
    <dbReference type="NCBI Taxonomy" id="3153640"/>
    <lineage>
        <taxon>Bacteria</taxon>
        <taxon>Bacillati</taxon>
        <taxon>Cyanobacteriota</taxon>
        <taxon>Cyanophyceae</taxon>
        <taxon>Oscillatoriophycideae</taxon>
        <taxon>Aerosakkonematales</taxon>
        <taxon>Aerosakkonemataceae</taxon>
        <taxon>Floridanema</taxon>
        <taxon>Floridanema fluviatile</taxon>
    </lineage>
</organism>
<comment type="caution">
    <text evidence="3">The sequence shown here is derived from an EMBL/GenBank/DDBJ whole genome shotgun (WGS) entry which is preliminary data.</text>
</comment>
<evidence type="ECO:0000313" key="4">
    <source>
        <dbReference type="Proteomes" id="UP001576776"/>
    </source>
</evidence>
<dbReference type="InterPro" id="IPR023509">
    <property type="entry name" value="DTD-like_sf"/>
</dbReference>
<comment type="subunit">
    <text evidence="2">Homodimer.</text>
</comment>
<evidence type="ECO:0000313" key="3">
    <source>
        <dbReference type="EMBL" id="MFB2934657.1"/>
    </source>
</evidence>
<sequence length="156" mass="17424">MRVVIQRVKSSQVEVEGEVVGKIGRGLNLLVGISSNDTEAELDWMVRKCLELRIFPDGENGDRFSKSVQEINGELLVISQFTLYGDCRKGRRPSFDKSATPQPAKELYDRFVQKLRQSGLKVETGIFGAMMDVLIVNDGPVTLLLEKESTQKIPVP</sequence>
<dbReference type="Proteomes" id="UP001576776">
    <property type="component" value="Unassembled WGS sequence"/>
</dbReference>
<reference evidence="3 4" key="1">
    <citation type="submission" date="2024-09" db="EMBL/GenBank/DDBJ databases">
        <title>Floridaenema gen nov. (Aerosakkonemataceae, Aerosakkonematales ord. nov., Cyanobacteria) from benthic tropical and subtropical fresh waters, with the description of four new species.</title>
        <authorList>
            <person name="Moretto J.A."/>
            <person name="Berthold D.E."/>
            <person name="Lefler F.W."/>
            <person name="Huang I.-S."/>
            <person name="Laughinghouse H. IV."/>
        </authorList>
    </citation>
    <scope>NUCLEOTIDE SEQUENCE [LARGE SCALE GENOMIC DNA]</scope>
    <source>
        <strain evidence="3 4">BLCC-F154</strain>
    </source>
</reference>
<comment type="catalytic activity">
    <reaction evidence="2">
        <text>glycyl-tRNA(Ala) + H2O = tRNA(Ala) + glycine + H(+)</text>
        <dbReference type="Rhea" id="RHEA:53744"/>
        <dbReference type="Rhea" id="RHEA-COMP:9657"/>
        <dbReference type="Rhea" id="RHEA-COMP:13640"/>
        <dbReference type="ChEBI" id="CHEBI:15377"/>
        <dbReference type="ChEBI" id="CHEBI:15378"/>
        <dbReference type="ChEBI" id="CHEBI:57305"/>
        <dbReference type="ChEBI" id="CHEBI:78442"/>
        <dbReference type="ChEBI" id="CHEBI:78522"/>
    </reaction>
</comment>